<dbReference type="NCBIfam" id="TIGR00765">
    <property type="entry name" value="yihY_not_rbn"/>
    <property type="match status" value="1"/>
</dbReference>
<feature type="transmembrane region" description="Helical" evidence="7">
    <location>
        <begin position="242"/>
        <end position="266"/>
    </location>
</feature>
<evidence type="ECO:0000256" key="7">
    <source>
        <dbReference type="SAM" id="Phobius"/>
    </source>
</evidence>
<evidence type="ECO:0000256" key="3">
    <source>
        <dbReference type="ARBA" id="ARBA00022692"/>
    </source>
</evidence>
<dbReference type="InterPro" id="IPR017039">
    <property type="entry name" value="Virul_fac_BrkB"/>
</dbReference>
<dbReference type="Proteomes" id="UP000076079">
    <property type="component" value="Chromosome"/>
</dbReference>
<name>A0A143PII3_LUTPR</name>
<keyword evidence="3 7" id="KW-0812">Transmembrane</keyword>
<evidence type="ECO:0000313" key="9">
    <source>
        <dbReference type="Proteomes" id="UP000076079"/>
    </source>
</evidence>
<feature type="transmembrane region" description="Helical" evidence="7">
    <location>
        <begin position="133"/>
        <end position="157"/>
    </location>
</feature>
<keyword evidence="9" id="KW-1185">Reference proteome</keyword>
<dbReference type="Pfam" id="PF03631">
    <property type="entry name" value="Virul_fac_BrkB"/>
    <property type="match status" value="1"/>
</dbReference>
<dbReference type="STRING" id="1855912.LuPra_01081"/>
<evidence type="ECO:0000256" key="4">
    <source>
        <dbReference type="ARBA" id="ARBA00022989"/>
    </source>
</evidence>
<dbReference type="AlphaFoldDB" id="A0A143PII3"/>
<dbReference type="PANTHER" id="PTHR30213">
    <property type="entry name" value="INNER MEMBRANE PROTEIN YHJD"/>
    <property type="match status" value="1"/>
</dbReference>
<dbReference type="PANTHER" id="PTHR30213:SF0">
    <property type="entry name" value="UPF0761 MEMBRANE PROTEIN YIHY"/>
    <property type="match status" value="1"/>
</dbReference>
<gene>
    <name evidence="8" type="ORF">LuPra_01081</name>
</gene>
<keyword evidence="5 7" id="KW-0472">Membrane</keyword>
<proteinExistence type="predicted"/>
<evidence type="ECO:0008006" key="10">
    <source>
        <dbReference type="Google" id="ProtNLM"/>
    </source>
</evidence>
<dbReference type="KEGG" id="abac:LuPra_01081"/>
<feature type="region of interest" description="Disordered" evidence="6">
    <location>
        <begin position="304"/>
        <end position="323"/>
    </location>
</feature>
<comment type="subcellular location">
    <subcellularLocation>
        <location evidence="1">Cell membrane</location>
        <topology evidence="1">Multi-pass membrane protein</topology>
    </subcellularLocation>
</comment>
<reference evidence="8 9" key="1">
    <citation type="journal article" date="2016" name="Genome Announc.">
        <title>First Complete Genome Sequence of a Subdivision 6 Acidobacterium Strain.</title>
        <authorList>
            <person name="Huang S."/>
            <person name="Vieira S."/>
            <person name="Bunk B."/>
            <person name="Riedel T."/>
            <person name="Sproer C."/>
            <person name="Overmann J."/>
        </authorList>
    </citation>
    <scope>NUCLEOTIDE SEQUENCE [LARGE SCALE GENOMIC DNA]</scope>
    <source>
        <strain evidence="9">DSM 100886 HEG_-6_39</strain>
    </source>
</reference>
<accession>A0A143PII3</accession>
<evidence type="ECO:0000313" key="8">
    <source>
        <dbReference type="EMBL" id="AMY07898.1"/>
    </source>
</evidence>
<dbReference type="GO" id="GO:0005886">
    <property type="term" value="C:plasma membrane"/>
    <property type="evidence" value="ECO:0007669"/>
    <property type="project" value="UniProtKB-SubCell"/>
</dbReference>
<evidence type="ECO:0000256" key="2">
    <source>
        <dbReference type="ARBA" id="ARBA00022475"/>
    </source>
</evidence>
<dbReference type="OrthoDB" id="9775903at2"/>
<reference evidence="9" key="2">
    <citation type="submission" date="2016-04" db="EMBL/GenBank/DDBJ databases">
        <title>First Complete Genome Sequence of a Subdivision 6 Acidobacterium.</title>
        <authorList>
            <person name="Huang S."/>
            <person name="Vieira S."/>
            <person name="Bunk B."/>
            <person name="Riedel T."/>
            <person name="Sproeer C."/>
            <person name="Overmann J."/>
        </authorList>
    </citation>
    <scope>NUCLEOTIDE SEQUENCE [LARGE SCALE GENOMIC DNA]</scope>
    <source>
        <strain evidence="9">DSM 100886 HEG_-6_39</strain>
    </source>
</reference>
<keyword evidence="2" id="KW-1003">Cell membrane</keyword>
<feature type="transmembrane region" description="Helical" evidence="7">
    <location>
        <begin position="177"/>
        <end position="202"/>
    </location>
</feature>
<protein>
    <recommendedName>
        <fullName evidence="10">YihY family inner membrane protein</fullName>
    </recommendedName>
</protein>
<evidence type="ECO:0000256" key="6">
    <source>
        <dbReference type="SAM" id="MobiDB-lite"/>
    </source>
</evidence>
<keyword evidence="4 7" id="KW-1133">Transmembrane helix</keyword>
<evidence type="ECO:0000256" key="1">
    <source>
        <dbReference type="ARBA" id="ARBA00004651"/>
    </source>
</evidence>
<sequence length="323" mass="35462">MPLFDLPITWREVSKRTVKEMIADDCLGLAAQLAYYLFLALFPAILFLLALGSFFPLHDLAGALVRVLRPVASEDVIHIVADQIRRISESENGGLLTFGVLTALWSSSAAMVAATSALNAAYDIEEARPWWKVRVIAIGLTLALAVFVLLSFSLVLAGPEIAEYLGRTLRMGTVVEWSWKVLQWPMVFALVSTGVGLVYYFAPDAEQDWVWITPGAVVAAILWLIASLAFRVYVTRFTDYNAAYGAVGGVMVLMLWFYVSSLAILVGAEMNAEIEHASPHGKDPGEKVPGQRKRIGALARGMWEAGHARRRPATVSSKLDTYD</sequence>
<dbReference type="EMBL" id="CP015136">
    <property type="protein sequence ID" value="AMY07898.1"/>
    <property type="molecule type" value="Genomic_DNA"/>
</dbReference>
<organism evidence="8 9">
    <name type="scientific">Luteitalea pratensis</name>
    <dbReference type="NCBI Taxonomy" id="1855912"/>
    <lineage>
        <taxon>Bacteria</taxon>
        <taxon>Pseudomonadati</taxon>
        <taxon>Acidobacteriota</taxon>
        <taxon>Vicinamibacteria</taxon>
        <taxon>Vicinamibacterales</taxon>
        <taxon>Vicinamibacteraceae</taxon>
        <taxon>Luteitalea</taxon>
    </lineage>
</organism>
<feature type="compositionally biased region" description="Polar residues" evidence="6">
    <location>
        <begin position="314"/>
        <end position="323"/>
    </location>
</feature>
<feature type="transmembrane region" description="Helical" evidence="7">
    <location>
        <begin position="33"/>
        <end position="55"/>
    </location>
</feature>
<dbReference type="RefSeq" id="WP_110169790.1">
    <property type="nucleotide sequence ID" value="NZ_CP015136.1"/>
</dbReference>
<feature type="transmembrane region" description="Helical" evidence="7">
    <location>
        <begin position="95"/>
        <end position="121"/>
    </location>
</feature>
<evidence type="ECO:0000256" key="5">
    <source>
        <dbReference type="ARBA" id="ARBA00023136"/>
    </source>
</evidence>
<dbReference type="PIRSF" id="PIRSF035875">
    <property type="entry name" value="RNase_BN"/>
    <property type="match status" value="1"/>
</dbReference>
<feature type="transmembrane region" description="Helical" evidence="7">
    <location>
        <begin position="209"/>
        <end position="230"/>
    </location>
</feature>